<proteinExistence type="predicted"/>
<protein>
    <submittedName>
        <fullName evidence="1">Uncharacterized protein</fullName>
    </submittedName>
</protein>
<dbReference type="Proteomes" id="UP000605086">
    <property type="component" value="Unassembled WGS sequence"/>
</dbReference>
<name>A0ABX2KEA6_9PROT</name>
<comment type="caution">
    <text evidence="1">The sequence shown here is derived from an EMBL/GenBank/DDBJ whole genome shotgun (WGS) entry which is preliminary data.</text>
</comment>
<accession>A0ABX2KEA6</accession>
<reference evidence="1 2" key="1">
    <citation type="submission" date="2019-10" db="EMBL/GenBank/DDBJ databases">
        <title>Genome sequence of Azospirillum melinis.</title>
        <authorList>
            <person name="Ambrosini A."/>
            <person name="Sant'Anna F.H."/>
            <person name="Cassan F.D."/>
            <person name="Souza E.M."/>
            <person name="Passaglia L.M.P."/>
        </authorList>
    </citation>
    <scope>NUCLEOTIDE SEQUENCE [LARGE SCALE GENOMIC DNA]</scope>
    <source>
        <strain evidence="1 2">TMCY0552</strain>
    </source>
</reference>
<keyword evidence="2" id="KW-1185">Reference proteome</keyword>
<organism evidence="1 2">
    <name type="scientific">Azospirillum melinis</name>
    <dbReference type="NCBI Taxonomy" id="328839"/>
    <lineage>
        <taxon>Bacteria</taxon>
        <taxon>Pseudomonadati</taxon>
        <taxon>Pseudomonadota</taxon>
        <taxon>Alphaproteobacteria</taxon>
        <taxon>Rhodospirillales</taxon>
        <taxon>Azospirillaceae</taxon>
        <taxon>Azospirillum</taxon>
    </lineage>
</organism>
<evidence type="ECO:0000313" key="2">
    <source>
        <dbReference type="Proteomes" id="UP000605086"/>
    </source>
</evidence>
<gene>
    <name evidence="1" type="ORF">GBZ48_21955</name>
</gene>
<dbReference type="EMBL" id="WHOS01000032">
    <property type="protein sequence ID" value="NUB01920.1"/>
    <property type="molecule type" value="Genomic_DNA"/>
</dbReference>
<dbReference type="RefSeq" id="WP_174472952.1">
    <property type="nucleotide sequence ID" value="NZ_JAGINN010000009.1"/>
</dbReference>
<evidence type="ECO:0000313" key="1">
    <source>
        <dbReference type="EMBL" id="NUB01920.1"/>
    </source>
</evidence>
<sequence>MERKTITIHGGSSKNGSTAIQSYMVMDMKRLRAASISPAILTREIYKSEMRLEDLERCIDIGNVDNGSVEDYTASFEIPYEIYKRLRASRDYRSLRLFAGILERKIHNLTEKFDHIIVSAEGFEASIVLKDVFFLNFCASSRHHIM</sequence>